<sequence>MENKIVYRKFDIVKISKIHANEIFRSISQDKKILGFSTKKFIKKRPAIILKSFQNGEY</sequence>
<gene>
    <name evidence="1" type="ORF">MCORR_v1c00130</name>
</gene>
<keyword evidence="2" id="KW-1185">Reference proteome</keyword>
<protein>
    <submittedName>
        <fullName evidence="1">Uncharacterized protein</fullName>
    </submittedName>
</protein>
<reference evidence="1 2" key="1">
    <citation type="submission" date="2017-11" db="EMBL/GenBank/DDBJ databases">
        <title>Genome sequence of Mesoplasma corruscae ELCA-2 (ATCC 49579).</title>
        <authorList>
            <person name="Lo W.-S."/>
            <person name="Kuo C.-H."/>
        </authorList>
    </citation>
    <scope>NUCLEOTIDE SEQUENCE [LARGE SCALE GENOMIC DNA]</scope>
    <source>
        <strain evidence="1 2">ELCA-2</strain>
    </source>
</reference>
<dbReference type="Proteomes" id="UP000239785">
    <property type="component" value="Unassembled WGS sequence"/>
</dbReference>
<evidence type="ECO:0000313" key="2">
    <source>
        <dbReference type="Proteomes" id="UP000239785"/>
    </source>
</evidence>
<proteinExistence type="predicted"/>
<comment type="caution">
    <text evidence="1">The sequence shown here is derived from an EMBL/GenBank/DDBJ whole genome shotgun (WGS) entry which is preliminary data.</text>
</comment>
<organism evidence="1 2">
    <name type="scientific">Mesoplasma corruscae</name>
    <dbReference type="NCBI Taxonomy" id="216874"/>
    <lineage>
        <taxon>Bacteria</taxon>
        <taxon>Bacillati</taxon>
        <taxon>Mycoplasmatota</taxon>
        <taxon>Mollicutes</taxon>
        <taxon>Entomoplasmatales</taxon>
        <taxon>Entomoplasmataceae</taxon>
        <taxon>Mesoplasma</taxon>
    </lineage>
</organism>
<dbReference type="RefSeq" id="WP_181021190.1">
    <property type="nucleotide sequence ID" value="NZ_PHNF01000001.1"/>
</dbReference>
<evidence type="ECO:0000313" key="1">
    <source>
        <dbReference type="EMBL" id="PPE06385.1"/>
    </source>
</evidence>
<name>A0A2S5RGY6_9MOLU</name>
<accession>A0A2S5RGY6</accession>
<dbReference type="AlphaFoldDB" id="A0A2S5RGY6"/>
<dbReference type="EMBL" id="PHNF01000001">
    <property type="protein sequence ID" value="PPE06385.1"/>
    <property type="molecule type" value="Genomic_DNA"/>
</dbReference>